<dbReference type="Proteomes" id="UP000502248">
    <property type="component" value="Chromosome"/>
</dbReference>
<dbReference type="PROSITE" id="PS51257">
    <property type="entry name" value="PROKAR_LIPOPROTEIN"/>
    <property type="match status" value="1"/>
</dbReference>
<dbReference type="CDD" id="cd14852">
    <property type="entry name" value="LD-carboxypeptidase"/>
    <property type="match status" value="1"/>
</dbReference>
<dbReference type="SUPFAM" id="SSF56300">
    <property type="entry name" value="Metallo-dependent phosphatases"/>
    <property type="match status" value="1"/>
</dbReference>
<sequence>MYKRNCIYLLGVMTLAVVMTACAESANKEGAMNTEQTGTVQQNRVPTEAECKEKADDCHSEAADSALQILVNKTHSLGKDEVPPDLVTVDVPTVLDNPEVNQMKEEAAQALKELFGEAEKSGMKLYARSGYRSYRTQVALFQGYMDKHGEEAANRFSAKAGQSEHQTGLVMDITSDSASLQLSEQFGETDEGRWVSENAHKHGFIIRYPKGKEAITGYIYEPWHLRYLGVDLATKVYESGLTFEEYLVESQKAKSDDSEQGSHTNITLAAAGDIMFHKEQLKSGYDPVTKSYDFKEFFEEVKPIISAADIAIANFETTTGGTETYEYMGYPRFNSPDEVLDSIQDAGFDVMATANNHSLDTGKKGLIRTLEKIKGSGMDSVGTYAKRPGTRVLMKEIKGVKLAFLSYTESTNGLANALSSEDRDSIINIIDEQKIKEDIQYAKDRQADVIIAFVHWGNEYERKPTREQVKWAQLMAEEGVGIILGSHPHVIQRSEQLKLNGNSAFVVYSMGNFISNQRTETLDNEYTEDGIIIHFEIRKNNETNETKIVKVKYIPTWVYRNLDQGQQAFTYRILPIESYADKNRLSEDDKRRMQRSYKDTIAQMNAPVYAN</sequence>
<gene>
    <name evidence="4" type="ORF">HH215_12070</name>
</gene>
<evidence type="ECO:0000256" key="2">
    <source>
        <dbReference type="SAM" id="SignalP"/>
    </source>
</evidence>
<dbReference type="GO" id="GO:0008233">
    <property type="term" value="F:peptidase activity"/>
    <property type="evidence" value="ECO:0007669"/>
    <property type="project" value="InterPro"/>
</dbReference>
<dbReference type="InterPro" id="IPR019079">
    <property type="entry name" value="Capsule_synth_CapA"/>
</dbReference>
<dbReference type="InterPro" id="IPR009045">
    <property type="entry name" value="Zn_M74/Hedgehog-like"/>
</dbReference>
<evidence type="ECO:0000256" key="1">
    <source>
        <dbReference type="ARBA" id="ARBA00005662"/>
    </source>
</evidence>
<evidence type="ECO:0000313" key="5">
    <source>
        <dbReference type="Proteomes" id="UP000502248"/>
    </source>
</evidence>
<dbReference type="Pfam" id="PF09587">
    <property type="entry name" value="PGA_cap"/>
    <property type="match status" value="1"/>
</dbReference>
<dbReference type="Gene3D" id="3.30.1380.10">
    <property type="match status" value="1"/>
</dbReference>
<reference evidence="4 5" key="1">
    <citation type="submission" date="2020-04" db="EMBL/GenBank/DDBJ databases">
        <title>Genome sequencing of novel species.</title>
        <authorList>
            <person name="Heo J."/>
            <person name="Kim S.-J."/>
            <person name="Kim J.-S."/>
            <person name="Hong S.-B."/>
            <person name="Kwon S.-W."/>
        </authorList>
    </citation>
    <scope>NUCLEOTIDE SEQUENCE [LARGE SCALE GENOMIC DNA]</scope>
    <source>
        <strain evidence="4 5">MFER-1</strain>
    </source>
</reference>
<dbReference type="InterPro" id="IPR058193">
    <property type="entry name" value="VanY/YodJ_core_dom"/>
</dbReference>
<comment type="similarity">
    <text evidence="1">Belongs to the CapA family.</text>
</comment>
<keyword evidence="2" id="KW-0732">Signal</keyword>
<dbReference type="InterPro" id="IPR003709">
    <property type="entry name" value="VanY-like_core_dom"/>
</dbReference>
<dbReference type="Pfam" id="PF02557">
    <property type="entry name" value="VanY"/>
    <property type="match status" value="1"/>
</dbReference>
<feature type="signal peptide" evidence="2">
    <location>
        <begin position="1"/>
        <end position="23"/>
    </location>
</feature>
<feature type="chain" id="PRO_5031537207" description="Capsule synthesis protein CapA domain-containing protein" evidence="2">
    <location>
        <begin position="24"/>
        <end position="611"/>
    </location>
</feature>
<keyword evidence="5" id="KW-1185">Reference proteome</keyword>
<evidence type="ECO:0000259" key="3">
    <source>
        <dbReference type="SMART" id="SM00854"/>
    </source>
</evidence>
<dbReference type="CDD" id="cd07381">
    <property type="entry name" value="MPP_CapA"/>
    <property type="match status" value="1"/>
</dbReference>
<evidence type="ECO:0000313" key="4">
    <source>
        <dbReference type="EMBL" id="QJD83846.1"/>
    </source>
</evidence>
<proteinExistence type="inferred from homology"/>
<feature type="domain" description="Capsule synthesis protein CapA" evidence="3">
    <location>
        <begin position="267"/>
        <end position="517"/>
    </location>
</feature>
<protein>
    <recommendedName>
        <fullName evidence="3">Capsule synthesis protein CapA domain-containing protein</fullName>
    </recommendedName>
</protein>
<dbReference type="SMART" id="SM00854">
    <property type="entry name" value="PGA_cap"/>
    <property type="match status" value="1"/>
</dbReference>
<organism evidence="4 5">
    <name type="scientific">Cohnella herbarum</name>
    <dbReference type="NCBI Taxonomy" id="2728023"/>
    <lineage>
        <taxon>Bacteria</taxon>
        <taxon>Bacillati</taxon>
        <taxon>Bacillota</taxon>
        <taxon>Bacilli</taxon>
        <taxon>Bacillales</taxon>
        <taxon>Paenibacillaceae</taxon>
        <taxon>Cohnella</taxon>
    </lineage>
</organism>
<dbReference type="RefSeq" id="WP_169280133.1">
    <property type="nucleotide sequence ID" value="NZ_CP051680.1"/>
</dbReference>
<dbReference type="PANTHER" id="PTHR33393:SF12">
    <property type="entry name" value="CAPSULE BIOSYNTHESIS PROTEIN CAPA"/>
    <property type="match status" value="1"/>
</dbReference>
<dbReference type="GO" id="GO:0006508">
    <property type="term" value="P:proteolysis"/>
    <property type="evidence" value="ECO:0007669"/>
    <property type="project" value="InterPro"/>
</dbReference>
<dbReference type="AlphaFoldDB" id="A0A7Z2VIH0"/>
<dbReference type="SUPFAM" id="SSF55166">
    <property type="entry name" value="Hedgehog/DD-peptidase"/>
    <property type="match status" value="1"/>
</dbReference>
<name>A0A7Z2VIH0_9BACL</name>
<dbReference type="InterPro" id="IPR029052">
    <property type="entry name" value="Metallo-depent_PP-like"/>
</dbReference>
<accession>A0A7Z2VIH0</accession>
<dbReference type="Gene3D" id="3.60.21.10">
    <property type="match status" value="1"/>
</dbReference>
<dbReference type="EMBL" id="CP051680">
    <property type="protein sequence ID" value="QJD83846.1"/>
    <property type="molecule type" value="Genomic_DNA"/>
</dbReference>
<dbReference type="KEGG" id="cheb:HH215_12070"/>
<dbReference type="PANTHER" id="PTHR33393">
    <property type="entry name" value="POLYGLUTAMINE SYNTHESIS ACCESSORY PROTEIN RV0574C-RELATED"/>
    <property type="match status" value="1"/>
</dbReference>
<dbReference type="InterPro" id="IPR052169">
    <property type="entry name" value="CW_Biosynth-Accessory"/>
</dbReference>